<gene>
    <name evidence="1" type="ORF">RHMOL_Rhmol11G0045800</name>
</gene>
<evidence type="ECO:0000313" key="2">
    <source>
        <dbReference type="Proteomes" id="UP001062846"/>
    </source>
</evidence>
<dbReference type="EMBL" id="CM046398">
    <property type="protein sequence ID" value="KAI8530299.1"/>
    <property type="molecule type" value="Genomic_DNA"/>
</dbReference>
<reference evidence="1" key="1">
    <citation type="submission" date="2022-02" db="EMBL/GenBank/DDBJ databases">
        <title>Plant Genome Project.</title>
        <authorList>
            <person name="Zhang R.-G."/>
        </authorList>
    </citation>
    <scope>NUCLEOTIDE SEQUENCE</scope>
    <source>
        <strain evidence="1">AT1</strain>
    </source>
</reference>
<organism evidence="1 2">
    <name type="scientific">Rhododendron molle</name>
    <name type="common">Chinese azalea</name>
    <name type="synonym">Azalea mollis</name>
    <dbReference type="NCBI Taxonomy" id="49168"/>
    <lineage>
        <taxon>Eukaryota</taxon>
        <taxon>Viridiplantae</taxon>
        <taxon>Streptophyta</taxon>
        <taxon>Embryophyta</taxon>
        <taxon>Tracheophyta</taxon>
        <taxon>Spermatophyta</taxon>
        <taxon>Magnoliopsida</taxon>
        <taxon>eudicotyledons</taxon>
        <taxon>Gunneridae</taxon>
        <taxon>Pentapetalae</taxon>
        <taxon>asterids</taxon>
        <taxon>Ericales</taxon>
        <taxon>Ericaceae</taxon>
        <taxon>Ericoideae</taxon>
        <taxon>Rhodoreae</taxon>
        <taxon>Rhododendron</taxon>
    </lineage>
</organism>
<name>A0ACC0LPN3_RHOML</name>
<comment type="caution">
    <text evidence="1">The sequence shown here is derived from an EMBL/GenBank/DDBJ whole genome shotgun (WGS) entry which is preliminary data.</text>
</comment>
<sequence length="92" mass="10197">MDESERCRAESQWMVAARPLYHLQYPIAHVPLGAKWPLLLVDKRAAGACIASSPDSDCGGRSLSLRWRAPVDSSLLATALSLRKTTSMMHWC</sequence>
<protein>
    <submittedName>
        <fullName evidence="1">Uncharacterized protein</fullName>
    </submittedName>
</protein>
<accession>A0ACC0LPN3</accession>
<dbReference type="Proteomes" id="UP001062846">
    <property type="component" value="Chromosome 11"/>
</dbReference>
<evidence type="ECO:0000313" key="1">
    <source>
        <dbReference type="EMBL" id="KAI8530299.1"/>
    </source>
</evidence>
<proteinExistence type="predicted"/>
<keyword evidence="2" id="KW-1185">Reference proteome</keyword>